<evidence type="ECO:0000313" key="2">
    <source>
        <dbReference type="Proteomes" id="UP000192578"/>
    </source>
</evidence>
<dbReference type="EMBL" id="MTYJ01000008">
    <property type="protein sequence ID" value="OQV24174.1"/>
    <property type="molecule type" value="Genomic_DNA"/>
</dbReference>
<evidence type="ECO:0000313" key="1">
    <source>
        <dbReference type="EMBL" id="OQV24174.1"/>
    </source>
</evidence>
<accession>A0A1W0X9V0</accession>
<keyword evidence="2" id="KW-1185">Reference proteome</keyword>
<proteinExistence type="predicted"/>
<sequence length="67" mass="7648">MFASSEHPYDSKIAGELGEAKEIRQTISVLALMCYNHNHYHQHHHQMATAGITEKVEKLPFCLNKVL</sequence>
<comment type="caution">
    <text evidence="1">The sequence shown here is derived from an EMBL/GenBank/DDBJ whole genome shotgun (WGS) entry which is preliminary data.</text>
</comment>
<reference evidence="2" key="1">
    <citation type="submission" date="2017-01" db="EMBL/GenBank/DDBJ databases">
        <title>Comparative genomics of anhydrobiosis in the tardigrade Hypsibius dujardini.</title>
        <authorList>
            <person name="Yoshida Y."/>
            <person name="Koutsovoulos G."/>
            <person name="Laetsch D."/>
            <person name="Stevens L."/>
            <person name="Kumar S."/>
            <person name="Horikawa D."/>
            <person name="Ishino K."/>
            <person name="Komine S."/>
            <person name="Tomita M."/>
            <person name="Blaxter M."/>
            <person name="Arakawa K."/>
        </authorList>
    </citation>
    <scope>NUCLEOTIDE SEQUENCE [LARGE SCALE GENOMIC DNA]</scope>
    <source>
        <strain evidence="2">Z151</strain>
    </source>
</reference>
<name>A0A1W0X9V0_HYPEX</name>
<gene>
    <name evidence="1" type="ORF">BV898_02123</name>
</gene>
<dbReference type="Proteomes" id="UP000192578">
    <property type="component" value="Unassembled WGS sequence"/>
</dbReference>
<dbReference type="AlphaFoldDB" id="A0A1W0X9V0"/>
<protein>
    <submittedName>
        <fullName evidence="1">Uncharacterized protein</fullName>
    </submittedName>
</protein>
<organism evidence="1 2">
    <name type="scientific">Hypsibius exemplaris</name>
    <name type="common">Freshwater tardigrade</name>
    <dbReference type="NCBI Taxonomy" id="2072580"/>
    <lineage>
        <taxon>Eukaryota</taxon>
        <taxon>Metazoa</taxon>
        <taxon>Ecdysozoa</taxon>
        <taxon>Tardigrada</taxon>
        <taxon>Eutardigrada</taxon>
        <taxon>Parachela</taxon>
        <taxon>Hypsibioidea</taxon>
        <taxon>Hypsibiidae</taxon>
        <taxon>Hypsibius</taxon>
    </lineage>
</organism>